<protein>
    <submittedName>
        <fullName evidence="1">Uncharacterized protein</fullName>
    </submittedName>
</protein>
<dbReference type="EMBL" id="WNKQ01000014">
    <property type="protein sequence ID" value="KAF5847212.1"/>
    <property type="molecule type" value="Genomic_DNA"/>
</dbReference>
<dbReference type="Proteomes" id="UP000624244">
    <property type="component" value="Unassembled WGS sequence"/>
</dbReference>
<name>A0A8H5ZDE5_COCSA</name>
<accession>A0A8H5ZDE5</accession>
<gene>
    <name evidence="1" type="ORF">GGP41_003496</name>
</gene>
<comment type="caution">
    <text evidence="1">The sequence shown here is derived from an EMBL/GenBank/DDBJ whole genome shotgun (WGS) entry which is preliminary data.</text>
</comment>
<reference evidence="1" key="1">
    <citation type="submission" date="2019-11" db="EMBL/GenBank/DDBJ databases">
        <title>Bipolaris sorokiniana Genome sequencing.</title>
        <authorList>
            <person name="Wang H."/>
        </authorList>
    </citation>
    <scope>NUCLEOTIDE SEQUENCE</scope>
</reference>
<organism evidence="1 2">
    <name type="scientific">Cochliobolus sativus</name>
    <name type="common">Common root rot and spot blotch fungus</name>
    <name type="synonym">Bipolaris sorokiniana</name>
    <dbReference type="NCBI Taxonomy" id="45130"/>
    <lineage>
        <taxon>Eukaryota</taxon>
        <taxon>Fungi</taxon>
        <taxon>Dikarya</taxon>
        <taxon>Ascomycota</taxon>
        <taxon>Pezizomycotina</taxon>
        <taxon>Dothideomycetes</taxon>
        <taxon>Pleosporomycetidae</taxon>
        <taxon>Pleosporales</taxon>
        <taxon>Pleosporineae</taxon>
        <taxon>Pleosporaceae</taxon>
        <taxon>Bipolaris</taxon>
    </lineage>
</organism>
<evidence type="ECO:0000313" key="2">
    <source>
        <dbReference type="Proteomes" id="UP000624244"/>
    </source>
</evidence>
<proteinExistence type="predicted"/>
<sequence length="100" mass="10999">MAICFTRQPAKTYHRAANSGDPVYTVHCQNNLGSTKANVLQLPYKLRSLGVPGTRLSFCFIVQYQVVTEQSQDKAGSVVVASLSPQYSSHTILRRDVAIV</sequence>
<dbReference type="AlphaFoldDB" id="A0A8H5ZDE5"/>
<evidence type="ECO:0000313" key="1">
    <source>
        <dbReference type="EMBL" id="KAF5847212.1"/>
    </source>
</evidence>